<reference evidence="2" key="1">
    <citation type="submission" date="2021-10" db="EMBL/GenBank/DDBJ databases">
        <title>Collection of gut derived symbiotic bacterial strains cultured from healthy donors.</title>
        <authorList>
            <person name="Lin H."/>
            <person name="Littmann E."/>
            <person name="Claire K."/>
            <person name="Pamer E."/>
        </authorList>
    </citation>
    <scope>NUCLEOTIDE SEQUENCE</scope>
    <source>
        <strain evidence="2">MSK.23.18</strain>
    </source>
</reference>
<dbReference type="AlphaFoldDB" id="A0AAJ1F5J0"/>
<sequence>MNVLRRGVCSVIRKPIKSILLLLVIVVISSFFVAGLASQSASVNVQDSTRQAVGATFRLELSEANRHTRLEEASKITGVEGDYGGVHNYRLENGDYGVSTDNSFETVIPEDAEKIAK</sequence>
<evidence type="ECO:0000313" key="3">
    <source>
        <dbReference type="Proteomes" id="UP001297370"/>
    </source>
</evidence>
<keyword evidence="1" id="KW-0472">Membrane</keyword>
<proteinExistence type="predicted"/>
<evidence type="ECO:0000313" key="2">
    <source>
        <dbReference type="EMBL" id="MCB5620060.1"/>
    </source>
</evidence>
<organism evidence="2 3">
    <name type="scientific">Mediterraneibacter gnavus</name>
    <name type="common">Ruminococcus gnavus</name>
    <dbReference type="NCBI Taxonomy" id="33038"/>
    <lineage>
        <taxon>Bacteria</taxon>
        <taxon>Bacillati</taxon>
        <taxon>Bacillota</taxon>
        <taxon>Clostridia</taxon>
        <taxon>Lachnospirales</taxon>
        <taxon>Lachnospiraceae</taxon>
        <taxon>Mediterraneibacter</taxon>
    </lineage>
</organism>
<dbReference type="Proteomes" id="UP001297370">
    <property type="component" value="Unassembled WGS sequence"/>
</dbReference>
<protein>
    <submittedName>
        <fullName evidence="2">ABC transporter permease</fullName>
    </submittedName>
</protein>
<name>A0AAJ1F5J0_MEDGN</name>
<keyword evidence="1" id="KW-1133">Transmembrane helix</keyword>
<feature type="transmembrane region" description="Helical" evidence="1">
    <location>
        <begin position="20"/>
        <end position="38"/>
    </location>
</feature>
<accession>A0AAJ1F5J0</accession>
<gene>
    <name evidence="2" type="ORF">LIQ08_13005</name>
</gene>
<comment type="caution">
    <text evidence="2">The sequence shown here is derived from an EMBL/GenBank/DDBJ whole genome shotgun (WGS) entry which is preliminary data.</text>
</comment>
<keyword evidence="1" id="KW-0812">Transmembrane</keyword>
<dbReference type="EMBL" id="JAJBOM010000019">
    <property type="protein sequence ID" value="MCB5620060.1"/>
    <property type="molecule type" value="Genomic_DNA"/>
</dbReference>
<evidence type="ECO:0000256" key="1">
    <source>
        <dbReference type="SAM" id="Phobius"/>
    </source>
</evidence>
<feature type="non-terminal residue" evidence="2">
    <location>
        <position position="117"/>
    </location>
</feature>